<dbReference type="InterPro" id="IPR000626">
    <property type="entry name" value="Ubiquitin-like_dom"/>
</dbReference>
<evidence type="ECO:0000259" key="3">
    <source>
        <dbReference type="PROSITE" id="PS50053"/>
    </source>
</evidence>
<sequence>MMSGVGGGRSGGRDAEGEWEVRPGGMLVQRRDGDTGPAVRLRVSHGASFRDVAVPAHSTFGMILASSLLVKLAVGDCNEGALQAQTLARKVHDELPLPGVLTQATGVEPERQRLFFRGKEKSDNEFLHTAGVKDGAKLLLLEKPAPANVEQRAEPVIMDESMMKACEAVGRVRAEVDRLSAKVCDLEKSVFAGRKVEDKDFVVLTELLMMELLKLDGIEAEGEARAQRKAEVRRVQGLVETLDKLKARNANPFSDQNKSVSVTTQWETFDNGMGSLNAPPPRVSSTQINTDWEQFD</sequence>
<dbReference type="eggNOG" id="KOG4361">
    <property type="taxonomic scope" value="Eukaryota"/>
</dbReference>
<feature type="region of interest" description="Disordered" evidence="2">
    <location>
        <begin position="273"/>
        <end position="296"/>
    </location>
</feature>
<dbReference type="Proteomes" id="UP000026960">
    <property type="component" value="Chromosome 1"/>
</dbReference>
<dbReference type="GO" id="GO:0005737">
    <property type="term" value="C:cytoplasm"/>
    <property type="evidence" value="ECO:0007669"/>
    <property type="project" value="TreeGrafter"/>
</dbReference>
<dbReference type="SMART" id="SM00264">
    <property type="entry name" value="BAG"/>
    <property type="match status" value="1"/>
</dbReference>
<dbReference type="SUPFAM" id="SSF54236">
    <property type="entry name" value="Ubiquitin-like"/>
    <property type="match status" value="1"/>
</dbReference>
<keyword evidence="1" id="KW-0143">Chaperone</keyword>
<dbReference type="AlphaFoldDB" id="A0A0D3EVU6"/>
<evidence type="ECO:0000256" key="1">
    <source>
        <dbReference type="ARBA" id="ARBA00023186"/>
    </source>
</evidence>
<evidence type="ECO:0000313" key="5">
    <source>
        <dbReference type="EnsemblPlants" id="OBART01G36060.1"/>
    </source>
</evidence>
<dbReference type="SUPFAM" id="SSF63491">
    <property type="entry name" value="BAG domain"/>
    <property type="match status" value="1"/>
</dbReference>
<dbReference type="Gene3D" id="1.20.58.120">
    <property type="entry name" value="BAG domain"/>
    <property type="match status" value="1"/>
</dbReference>
<protein>
    <recommendedName>
        <fullName evidence="7">BAG domain-containing protein</fullName>
    </recommendedName>
</protein>
<dbReference type="Gene3D" id="3.10.20.90">
    <property type="entry name" value="Phosphatidylinositol 3-kinase Catalytic Subunit, Chain A, domain 1"/>
    <property type="match status" value="1"/>
</dbReference>
<feature type="compositionally biased region" description="Basic and acidic residues" evidence="2">
    <location>
        <begin position="11"/>
        <end position="20"/>
    </location>
</feature>
<dbReference type="PROSITE" id="PS51035">
    <property type="entry name" value="BAG"/>
    <property type="match status" value="1"/>
</dbReference>
<dbReference type="Pfam" id="PF02179">
    <property type="entry name" value="BAG"/>
    <property type="match status" value="1"/>
</dbReference>
<evidence type="ECO:0000256" key="2">
    <source>
        <dbReference type="SAM" id="MobiDB-lite"/>
    </source>
</evidence>
<feature type="domain" description="BAG" evidence="4">
    <location>
        <begin position="165"/>
        <end position="246"/>
    </location>
</feature>
<dbReference type="InterPro" id="IPR039773">
    <property type="entry name" value="BAG_chaperone_regulator"/>
</dbReference>
<dbReference type="PANTHER" id="PTHR12329:SF16">
    <property type="entry name" value="BAG FAMILY MOLECULAR CHAPERONE REGULATOR 1"/>
    <property type="match status" value="1"/>
</dbReference>
<keyword evidence="6" id="KW-1185">Reference proteome</keyword>
<dbReference type="InterPro" id="IPR029071">
    <property type="entry name" value="Ubiquitin-like_domsf"/>
</dbReference>
<dbReference type="STRING" id="65489.A0A0D3EVU6"/>
<proteinExistence type="predicted"/>
<dbReference type="InterPro" id="IPR003103">
    <property type="entry name" value="BAG_domain"/>
</dbReference>
<dbReference type="GO" id="GO:0051087">
    <property type="term" value="F:protein-folding chaperone binding"/>
    <property type="evidence" value="ECO:0007669"/>
    <property type="project" value="InterPro"/>
</dbReference>
<dbReference type="PROSITE" id="PS50053">
    <property type="entry name" value="UBIQUITIN_2"/>
    <property type="match status" value="1"/>
</dbReference>
<feature type="domain" description="Ubiquitin-like" evidence="3">
    <location>
        <begin position="66"/>
        <end position="143"/>
    </location>
</feature>
<dbReference type="InterPro" id="IPR036533">
    <property type="entry name" value="BAG_dom_sf"/>
</dbReference>
<accession>A0A0D3EVU6</accession>
<feature type="region of interest" description="Disordered" evidence="2">
    <location>
        <begin position="1"/>
        <end position="20"/>
    </location>
</feature>
<feature type="compositionally biased region" description="Polar residues" evidence="2">
    <location>
        <begin position="283"/>
        <end position="296"/>
    </location>
</feature>
<evidence type="ECO:0000259" key="4">
    <source>
        <dbReference type="PROSITE" id="PS51035"/>
    </source>
</evidence>
<evidence type="ECO:0008006" key="7">
    <source>
        <dbReference type="Google" id="ProtNLM"/>
    </source>
</evidence>
<dbReference type="PANTHER" id="PTHR12329">
    <property type="entry name" value="BCL2-ASSOCIATED ATHANOGENE"/>
    <property type="match status" value="1"/>
</dbReference>
<dbReference type="GO" id="GO:0050821">
    <property type="term" value="P:protein stabilization"/>
    <property type="evidence" value="ECO:0007669"/>
    <property type="project" value="TreeGrafter"/>
</dbReference>
<dbReference type="EnsemblPlants" id="OBART01G36060.1">
    <property type="protein sequence ID" value="OBART01G36060.1"/>
    <property type="gene ID" value="OBART01G36060"/>
</dbReference>
<name>A0A0D3EVU6_9ORYZ</name>
<dbReference type="PaxDb" id="65489-OBART01G36060.1"/>
<dbReference type="Gramene" id="OBART01G36060.1">
    <property type="protein sequence ID" value="OBART01G36060.1"/>
    <property type="gene ID" value="OBART01G36060"/>
</dbReference>
<dbReference type="GO" id="GO:0000774">
    <property type="term" value="F:adenyl-nucleotide exchange factor activity"/>
    <property type="evidence" value="ECO:0007669"/>
    <property type="project" value="TreeGrafter"/>
</dbReference>
<feature type="compositionally biased region" description="Gly residues" evidence="2">
    <location>
        <begin position="1"/>
        <end position="10"/>
    </location>
</feature>
<reference evidence="5" key="2">
    <citation type="submission" date="2015-03" db="UniProtKB">
        <authorList>
            <consortium name="EnsemblPlants"/>
        </authorList>
    </citation>
    <scope>IDENTIFICATION</scope>
</reference>
<evidence type="ECO:0000313" key="6">
    <source>
        <dbReference type="Proteomes" id="UP000026960"/>
    </source>
</evidence>
<reference evidence="5" key="1">
    <citation type="journal article" date="2009" name="Rice">
        <title>De Novo Next Generation Sequencing of Plant Genomes.</title>
        <authorList>
            <person name="Rounsley S."/>
            <person name="Marri P.R."/>
            <person name="Yu Y."/>
            <person name="He R."/>
            <person name="Sisneros N."/>
            <person name="Goicoechea J.L."/>
            <person name="Lee S.J."/>
            <person name="Angelova A."/>
            <person name="Kudrna D."/>
            <person name="Luo M."/>
            <person name="Affourtit J."/>
            <person name="Desany B."/>
            <person name="Knight J."/>
            <person name="Niazi F."/>
            <person name="Egholm M."/>
            <person name="Wing R.A."/>
        </authorList>
    </citation>
    <scope>NUCLEOTIDE SEQUENCE [LARGE SCALE GENOMIC DNA]</scope>
    <source>
        <strain evidence="5">cv. IRGC 105608</strain>
    </source>
</reference>
<organism evidence="5">
    <name type="scientific">Oryza barthii</name>
    <dbReference type="NCBI Taxonomy" id="65489"/>
    <lineage>
        <taxon>Eukaryota</taxon>
        <taxon>Viridiplantae</taxon>
        <taxon>Streptophyta</taxon>
        <taxon>Embryophyta</taxon>
        <taxon>Tracheophyta</taxon>
        <taxon>Spermatophyta</taxon>
        <taxon>Magnoliopsida</taxon>
        <taxon>Liliopsida</taxon>
        <taxon>Poales</taxon>
        <taxon>Poaceae</taxon>
        <taxon>BOP clade</taxon>
        <taxon>Oryzoideae</taxon>
        <taxon>Oryzeae</taxon>
        <taxon>Oryzinae</taxon>
        <taxon>Oryza</taxon>
    </lineage>
</organism>